<keyword evidence="2" id="KW-1185">Reference proteome</keyword>
<protein>
    <recommendedName>
        <fullName evidence="3">Por secretion system C-terminal sorting domain-containing protein</fullName>
    </recommendedName>
</protein>
<name>A0A1I6S869_9SPHI</name>
<organism evidence="1 2">
    <name type="scientific">Sphingobacterium wenxiniae</name>
    <dbReference type="NCBI Taxonomy" id="683125"/>
    <lineage>
        <taxon>Bacteria</taxon>
        <taxon>Pseudomonadati</taxon>
        <taxon>Bacteroidota</taxon>
        <taxon>Sphingobacteriia</taxon>
        <taxon>Sphingobacteriales</taxon>
        <taxon>Sphingobacteriaceae</taxon>
        <taxon>Sphingobacterium</taxon>
    </lineage>
</organism>
<proteinExistence type="predicted"/>
<accession>A0A1I6S869</accession>
<sequence>MKVSFTAPERFPSKFVMQFLTNKKPEDNSIFLVNAQQDTLFRKIPSELKAETLYIDTIDLAEGNYSLQLLDASDNGLQFWAQPANGDGHLRLFDLKGNLIHAFESDCGSGEMFSFKAVEGLERDTTIGRYAFSLYPRSVVDKMQLSVVSNKESDMTVEITVDGVLWQKHEYKSVKDAVFNYDISHLPAGRIIVEAFMDGVSQFKGRINKR</sequence>
<dbReference type="EMBL" id="FOZZ01000004">
    <property type="protein sequence ID" value="SFS73151.1"/>
    <property type="molecule type" value="Genomic_DNA"/>
</dbReference>
<dbReference type="STRING" id="683125.SAMN05660206_104158"/>
<dbReference type="OrthoDB" id="6281169at2"/>
<evidence type="ECO:0000313" key="1">
    <source>
        <dbReference type="EMBL" id="SFS73151.1"/>
    </source>
</evidence>
<dbReference type="RefSeq" id="WP_139227523.1">
    <property type="nucleotide sequence ID" value="NZ_FOZZ01000004.1"/>
</dbReference>
<evidence type="ECO:0008006" key="3">
    <source>
        <dbReference type="Google" id="ProtNLM"/>
    </source>
</evidence>
<evidence type="ECO:0000313" key="2">
    <source>
        <dbReference type="Proteomes" id="UP000198785"/>
    </source>
</evidence>
<gene>
    <name evidence="1" type="ORF">SAMN05660206_104158</name>
</gene>
<dbReference type="AlphaFoldDB" id="A0A1I6S869"/>
<reference evidence="1" key="1">
    <citation type="submission" date="2016-10" db="EMBL/GenBank/DDBJ databases">
        <authorList>
            <person name="de Groot N.N."/>
        </authorList>
    </citation>
    <scope>NUCLEOTIDE SEQUENCE [LARGE SCALE GENOMIC DNA]</scope>
    <source>
        <strain evidence="1">DSM 22789</strain>
    </source>
</reference>
<dbReference type="Proteomes" id="UP000198785">
    <property type="component" value="Unassembled WGS sequence"/>
</dbReference>